<feature type="region of interest" description="Disordered" evidence="4">
    <location>
        <begin position="300"/>
        <end position="319"/>
    </location>
</feature>
<evidence type="ECO:0000256" key="4">
    <source>
        <dbReference type="SAM" id="MobiDB-lite"/>
    </source>
</evidence>
<dbReference type="InterPro" id="IPR011009">
    <property type="entry name" value="Kinase-like_dom_sf"/>
</dbReference>
<keyword evidence="5" id="KW-0808">Transferase</keyword>
<dbReference type="Gene3D" id="3.90.1200.10">
    <property type="match status" value="1"/>
</dbReference>
<evidence type="ECO:0000313" key="5">
    <source>
        <dbReference type="EMBL" id="ORZ21877.1"/>
    </source>
</evidence>
<comment type="pathway">
    <text evidence="1">Phospholipid metabolism; phosphatidylethanolamine biosynthesis; phosphatidylethanolamine from ethanolamine: step 1/3.</text>
</comment>
<dbReference type="GO" id="GO:0005737">
    <property type="term" value="C:cytoplasm"/>
    <property type="evidence" value="ECO:0007669"/>
    <property type="project" value="TreeGrafter"/>
</dbReference>
<dbReference type="EC" id="2.7.1.82" evidence="3"/>
<dbReference type="Pfam" id="PF01633">
    <property type="entry name" value="Choline_kinase"/>
    <property type="match status" value="1"/>
</dbReference>
<evidence type="ECO:0000313" key="6">
    <source>
        <dbReference type="Proteomes" id="UP000193648"/>
    </source>
</evidence>
<dbReference type="RefSeq" id="XP_021883128.1">
    <property type="nucleotide sequence ID" value="XM_022023618.1"/>
</dbReference>
<dbReference type="GeneID" id="33565462"/>
<evidence type="ECO:0000256" key="2">
    <source>
        <dbReference type="ARBA" id="ARBA00038211"/>
    </source>
</evidence>
<dbReference type="CDD" id="cd05157">
    <property type="entry name" value="ETNK_euk"/>
    <property type="match status" value="1"/>
</dbReference>
<dbReference type="EMBL" id="MCFF01000011">
    <property type="protein sequence ID" value="ORZ21877.1"/>
    <property type="molecule type" value="Genomic_DNA"/>
</dbReference>
<dbReference type="FunCoup" id="A0A1Y2GX05">
    <property type="interactions" value="379"/>
</dbReference>
<reference evidence="5 6" key="1">
    <citation type="submission" date="2016-07" db="EMBL/GenBank/DDBJ databases">
        <title>Pervasive Adenine N6-methylation of Active Genes in Fungi.</title>
        <authorList>
            <consortium name="DOE Joint Genome Institute"/>
            <person name="Mondo S.J."/>
            <person name="Dannebaum R.O."/>
            <person name="Kuo R.C."/>
            <person name="Labutti K."/>
            <person name="Haridas S."/>
            <person name="Kuo A."/>
            <person name="Salamov A."/>
            <person name="Ahrendt S.R."/>
            <person name="Lipzen A."/>
            <person name="Sullivan W."/>
            <person name="Andreopoulos W.B."/>
            <person name="Clum A."/>
            <person name="Lindquist E."/>
            <person name="Daum C."/>
            <person name="Ramamoorthy G.K."/>
            <person name="Gryganskyi A."/>
            <person name="Culley D."/>
            <person name="Magnuson J.K."/>
            <person name="James T.Y."/>
            <person name="O'Malley M.A."/>
            <person name="Stajich J.E."/>
            <person name="Spatafora J.W."/>
            <person name="Visel A."/>
            <person name="Grigoriev I.V."/>
        </authorList>
    </citation>
    <scope>NUCLEOTIDE SEQUENCE [LARGE SCALE GENOMIC DNA]</scope>
    <source>
        <strain evidence="5 6">NRRL 3116</strain>
    </source>
</reference>
<dbReference type="SUPFAM" id="SSF56112">
    <property type="entry name" value="Protein kinase-like (PK-like)"/>
    <property type="match status" value="1"/>
</dbReference>
<sequence>MLITQLKAPTSTSTTEAEMDKYIHEAVATLDLTVHHDDLFNGAATVMTSLFPEWDKSDISYIQFKDGITNKLICCTHAPTGTQVLVRAYGKKSEVIIDRRQEIMNMVILSELGLCPPLFGKFRNGLAYGCVPGKVFKVADMRDPHKMELVARKLAIWHGVVKIPGERSSKLFKTIHKWIKEVPEVYNRPKVQEVFAKNFDMQRLHSELTMLEEHLVKLDSPVVFCHNDLLYGNVIYNDAKDDVFFIDYEYGSYSYRAFDIANHFNEWCGFECEYENYPSKDVQFKWLRSYLETGRTVESSIMSSNGSDDGGNSSKSSEQGEVSNQELGQLYREVNKFALASHFYWGIWALVQAQLSDIDFDYMPYAVLRFNEYFKRRDEFLAL</sequence>
<feature type="compositionally biased region" description="Low complexity" evidence="4">
    <location>
        <begin position="300"/>
        <end position="317"/>
    </location>
</feature>
<dbReference type="PANTHER" id="PTHR22603">
    <property type="entry name" value="CHOLINE/ETHANOALAMINE KINASE"/>
    <property type="match status" value="1"/>
</dbReference>
<dbReference type="AlphaFoldDB" id="A0A1Y2GX05"/>
<accession>A0A1Y2GX05</accession>
<dbReference type="InParanoid" id="A0A1Y2GX05"/>
<name>A0A1Y2GX05_9FUNG</name>
<comment type="similarity">
    <text evidence="2">Belongs to the choline/ethanolamine kinase family.</text>
</comment>
<dbReference type="PANTHER" id="PTHR22603:SF66">
    <property type="entry name" value="ETHANOLAMINE KINASE"/>
    <property type="match status" value="1"/>
</dbReference>
<comment type="caution">
    <text evidence="5">The sequence shown here is derived from an EMBL/GenBank/DDBJ whole genome shotgun (WGS) entry which is preliminary data.</text>
</comment>
<dbReference type="Proteomes" id="UP000193648">
    <property type="component" value="Unassembled WGS sequence"/>
</dbReference>
<keyword evidence="6" id="KW-1185">Reference proteome</keyword>
<dbReference type="GO" id="GO:0004305">
    <property type="term" value="F:ethanolamine kinase activity"/>
    <property type="evidence" value="ECO:0007669"/>
    <property type="project" value="UniProtKB-EC"/>
</dbReference>
<organism evidence="5 6">
    <name type="scientific">Lobosporangium transversale</name>
    <dbReference type="NCBI Taxonomy" id="64571"/>
    <lineage>
        <taxon>Eukaryota</taxon>
        <taxon>Fungi</taxon>
        <taxon>Fungi incertae sedis</taxon>
        <taxon>Mucoromycota</taxon>
        <taxon>Mortierellomycotina</taxon>
        <taxon>Mortierellomycetes</taxon>
        <taxon>Mortierellales</taxon>
        <taxon>Mortierellaceae</taxon>
        <taxon>Lobosporangium</taxon>
    </lineage>
</organism>
<dbReference type="STRING" id="64571.A0A1Y2GX05"/>
<dbReference type="OrthoDB" id="10267235at2759"/>
<protein>
    <recommendedName>
        <fullName evidence="3">ethanolamine kinase</fullName>
        <ecNumber evidence="3">2.7.1.82</ecNumber>
    </recommendedName>
</protein>
<gene>
    <name evidence="5" type="ORF">BCR41DRAFT_350166</name>
</gene>
<dbReference type="Gene3D" id="3.30.200.20">
    <property type="entry name" value="Phosphorylase Kinase, domain 1"/>
    <property type="match status" value="1"/>
</dbReference>
<proteinExistence type="inferred from homology"/>
<evidence type="ECO:0000256" key="3">
    <source>
        <dbReference type="ARBA" id="ARBA00038874"/>
    </source>
</evidence>
<keyword evidence="5" id="KW-0418">Kinase</keyword>
<dbReference type="GO" id="GO:0006646">
    <property type="term" value="P:phosphatidylethanolamine biosynthetic process"/>
    <property type="evidence" value="ECO:0007669"/>
    <property type="project" value="TreeGrafter"/>
</dbReference>
<evidence type="ECO:0000256" key="1">
    <source>
        <dbReference type="ARBA" id="ARBA00037883"/>
    </source>
</evidence>